<dbReference type="PATRIC" id="fig|1117379.3.peg.325"/>
<evidence type="ECO:0000313" key="2">
    <source>
        <dbReference type="EMBL" id="EKN71326.1"/>
    </source>
</evidence>
<proteinExistence type="predicted"/>
<name>K6ED01_9BACI</name>
<keyword evidence="3" id="KW-1185">Reference proteome</keyword>
<gene>
    <name evidence="2" type="ORF">BABA_01550</name>
</gene>
<comment type="caution">
    <text evidence="2">The sequence shown here is derived from an EMBL/GenBank/DDBJ whole genome shotgun (WGS) entry which is preliminary data.</text>
</comment>
<dbReference type="AlphaFoldDB" id="K6ED01"/>
<reference evidence="2 3" key="1">
    <citation type="journal article" date="2012" name="Front. Microbiol.">
        <title>Redundancy and modularity in membrane-associated dissimilatory nitrate reduction in Bacillus.</title>
        <authorList>
            <person name="Heylen K."/>
            <person name="Keltjens J."/>
        </authorList>
    </citation>
    <scope>NUCLEOTIDE SEQUENCE [LARGE SCALE GENOMIC DNA]</scope>
    <source>
        <strain evidence="3">LMG 21833T</strain>
    </source>
</reference>
<dbReference type="EMBL" id="AJLS01000009">
    <property type="protein sequence ID" value="EKN71326.1"/>
    <property type="molecule type" value="Genomic_DNA"/>
</dbReference>
<dbReference type="Gene3D" id="1.10.101.10">
    <property type="entry name" value="PGBD-like superfamily/PGBD"/>
    <property type="match status" value="1"/>
</dbReference>
<dbReference type="InterPro" id="IPR036365">
    <property type="entry name" value="PGBD-like_sf"/>
</dbReference>
<dbReference type="Proteomes" id="UP000006316">
    <property type="component" value="Unassembled WGS sequence"/>
</dbReference>
<protein>
    <recommendedName>
        <fullName evidence="1">Peptidoglycan binding-like domain-containing protein</fullName>
    </recommendedName>
</protein>
<sequence>MVQHIVGVTADGTFGKDTEVAVKSFQKRHWSSNDGIV</sequence>
<evidence type="ECO:0000313" key="3">
    <source>
        <dbReference type="Proteomes" id="UP000006316"/>
    </source>
</evidence>
<dbReference type="InterPro" id="IPR002477">
    <property type="entry name" value="Peptidoglycan-bd-like"/>
</dbReference>
<dbReference type="InterPro" id="IPR036366">
    <property type="entry name" value="PGBDSf"/>
</dbReference>
<accession>K6ED01</accession>
<feature type="domain" description="Peptidoglycan binding-like" evidence="1">
    <location>
        <begin position="9"/>
        <end position="37"/>
    </location>
</feature>
<dbReference type="OrthoDB" id="9794294at2"/>
<organism evidence="2 3">
    <name type="scientific">Neobacillus bataviensis LMG 21833</name>
    <dbReference type="NCBI Taxonomy" id="1117379"/>
    <lineage>
        <taxon>Bacteria</taxon>
        <taxon>Bacillati</taxon>
        <taxon>Bacillota</taxon>
        <taxon>Bacilli</taxon>
        <taxon>Bacillales</taxon>
        <taxon>Bacillaceae</taxon>
        <taxon>Neobacillus</taxon>
    </lineage>
</organism>
<dbReference type="SUPFAM" id="SSF47090">
    <property type="entry name" value="PGBD-like"/>
    <property type="match status" value="1"/>
</dbReference>
<evidence type="ECO:0000259" key="1">
    <source>
        <dbReference type="Pfam" id="PF01471"/>
    </source>
</evidence>
<dbReference type="RefSeq" id="WP_007083353.1">
    <property type="nucleotide sequence ID" value="NZ_AJLS01000009.1"/>
</dbReference>
<dbReference type="Pfam" id="PF01471">
    <property type="entry name" value="PG_binding_1"/>
    <property type="match status" value="1"/>
</dbReference>